<comment type="caution">
    <text evidence="2">The sequence shown here is derived from an EMBL/GenBank/DDBJ whole genome shotgun (WGS) entry which is preliminary data.</text>
</comment>
<evidence type="ECO:0000313" key="2">
    <source>
        <dbReference type="EMBL" id="OBZ78074.1"/>
    </source>
</evidence>
<name>A0A1C7MT12_GRIFR</name>
<keyword evidence="3" id="KW-1185">Reference proteome</keyword>
<organism evidence="2 3">
    <name type="scientific">Grifola frondosa</name>
    <name type="common">Maitake</name>
    <name type="synonym">Polyporus frondosus</name>
    <dbReference type="NCBI Taxonomy" id="5627"/>
    <lineage>
        <taxon>Eukaryota</taxon>
        <taxon>Fungi</taxon>
        <taxon>Dikarya</taxon>
        <taxon>Basidiomycota</taxon>
        <taxon>Agaricomycotina</taxon>
        <taxon>Agaricomycetes</taxon>
        <taxon>Polyporales</taxon>
        <taxon>Grifolaceae</taxon>
        <taxon>Grifola</taxon>
    </lineage>
</organism>
<dbReference type="EMBL" id="LUGG01000002">
    <property type="protein sequence ID" value="OBZ78074.1"/>
    <property type="molecule type" value="Genomic_DNA"/>
</dbReference>
<feature type="compositionally biased region" description="Basic and acidic residues" evidence="1">
    <location>
        <begin position="27"/>
        <end position="41"/>
    </location>
</feature>
<gene>
    <name evidence="2" type="ORF">A0H81_02759</name>
</gene>
<protein>
    <submittedName>
        <fullName evidence="2">Uncharacterized protein</fullName>
    </submittedName>
</protein>
<sequence>MSKIIPRESLRVPPSYNTGGQPPSVDRASRDTTDTSSRHSTDNSTSVSRTQVSERRTTSRPHTAHGPSAIADALVALHQEDTKSAVSDTVVGRGGKVSPSSVLPPIQPACFTNSNTPYVRVHPASQQ</sequence>
<proteinExistence type="predicted"/>
<feature type="region of interest" description="Disordered" evidence="1">
    <location>
        <begin position="85"/>
        <end position="108"/>
    </location>
</feature>
<evidence type="ECO:0000256" key="1">
    <source>
        <dbReference type="SAM" id="MobiDB-lite"/>
    </source>
</evidence>
<feature type="region of interest" description="Disordered" evidence="1">
    <location>
        <begin position="1"/>
        <end position="71"/>
    </location>
</feature>
<dbReference type="AlphaFoldDB" id="A0A1C7MT12"/>
<evidence type="ECO:0000313" key="3">
    <source>
        <dbReference type="Proteomes" id="UP000092993"/>
    </source>
</evidence>
<accession>A0A1C7MT12</accession>
<reference evidence="2 3" key="1">
    <citation type="submission" date="2016-03" db="EMBL/GenBank/DDBJ databases">
        <title>Whole genome sequencing of Grifola frondosa 9006-11.</title>
        <authorList>
            <person name="Min B."/>
            <person name="Park H."/>
            <person name="Kim J.-G."/>
            <person name="Cho H."/>
            <person name="Oh Y.-L."/>
            <person name="Kong W.-S."/>
            <person name="Choi I.-G."/>
        </authorList>
    </citation>
    <scope>NUCLEOTIDE SEQUENCE [LARGE SCALE GENOMIC DNA]</scope>
    <source>
        <strain evidence="2 3">9006-11</strain>
    </source>
</reference>
<dbReference type="Proteomes" id="UP000092993">
    <property type="component" value="Unassembled WGS sequence"/>
</dbReference>
<feature type="compositionally biased region" description="Basic and acidic residues" evidence="1">
    <location>
        <begin position="1"/>
        <end position="10"/>
    </location>
</feature>